<evidence type="ECO:0000313" key="2">
    <source>
        <dbReference type="Proteomes" id="UP000000496"/>
    </source>
</evidence>
<keyword evidence="2" id="KW-1185">Reference proteome</keyword>
<dbReference type="Proteomes" id="UP000000496">
    <property type="component" value="Chromosome gsn.131"/>
</dbReference>
<name>F8L765_SIMNZ</name>
<dbReference type="AlphaFoldDB" id="F8L765"/>
<protein>
    <submittedName>
        <fullName evidence="1">Uncharacterized protein</fullName>
    </submittedName>
</protein>
<dbReference type="HOGENOM" id="CLU_741656_0_0_0"/>
<reference evidence="1 2" key="2">
    <citation type="journal article" date="2011" name="Mol. Biol. Evol.">
        <title>Unity in variety--the pan-genome of the Chlamydiae.</title>
        <authorList>
            <person name="Collingro A."/>
            <person name="Tischler P."/>
            <person name="Weinmaier T."/>
            <person name="Penz T."/>
            <person name="Heinz E."/>
            <person name="Brunham R.C."/>
            <person name="Read T.D."/>
            <person name="Bavoil P.M."/>
            <person name="Sachse K."/>
            <person name="Kahane S."/>
            <person name="Friedman M.G."/>
            <person name="Rattei T."/>
            <person name="Myers G.S."/>
            <person name="Horn M."/>
        </authorList>
    </citation>
    <scope>NUCLEOTIDE SEQUENCE [LARGE SCALE GENOMIC DNA]</scope>
    <source>
        <strain evidence="2">ATCC VR-1471 / Z</strain>
    </source>
</reference>
<gene>
    <name evidence="1" type="ordered locus">SNE_A07030</name>
</gene>
<organism evidence="1 2">
    <name type="scientific">Simkania negevensis (strain ATCC VR-1471 / DSM 27360 / Z)</name>
    <dbReference type="NCBI Taxonomy" id="331113"/>
    <lineage>
        <taxon>Bacteria</taxon>
        <taxon>Pseudomonadati</taxon>
        <taxon>Chlamydiota</taxon>
        <taxon>Chlamydiia</taxon>
        <taxon>Parachlamydiales</taxon>
        <taxon>Simkaniaceae</taxon>
        <taxon>Simkania</taxon>
    </lineage>
</organism>
<accession>F8L765</accession>
<reference key="1">
    <citation type="journal article" date="2011" name="Mol. Biol. Evol.">
        <title>Unity in variety -- the pan-genome of the Chlamydiae.</title>
        <authorList>
            <person name="Collingro A."/>
            <person name="Tischler P."/>
            <person name="Weinmaier T."/>
            <person name="Penz T."/>
            <person name="Heinz E."/>
            <person name="Brunham R.C."/>
            <person name="Read T.D."/>
            <person name="Bavoil P.M."/>
            <person name="Sachse K."/>
            <person name="Kahane S."/>
            <person name="Friedman M.G."/>
            <person name="Rattei T."/>
            <person name="Myers G.S.A."/>
            <person name="Horn M."/>
        </authorList>
    </citation>
    <scope>NUCLEOTIDE SEQUENCE</scope>
    <source>
        <strain>Z</strain>
    </source>
</reference>
<dbReference type="EMBL" id="FR872582">
    <property type="protein sequence ID" value="CCB88580.1"/>
    <property type="molecule type" value="Genomic_DNA"/>
</dbReference>
<dbReference type="RefSeq" id="WP_013943047.1">
    <property type="nucleotide sequence ID" value="NC_015713.1"/>
</dbReference>
<dbReference type="STRING" id="331113.SNE_A07030"/>
<proteinExistence type="predicted"/>
<evidence type="ECO:0000313" key="1">
    <source>
        <dbReference type="EMBL" id="CCB88580.1"/>
    </source>
</evidence>
<dbReference type="KEGG" id="sng:SNE_A07030"/>
<sequence>MEISRVLETSKNALHWDHVSAPPPREEIGLSQEGIDRLNQLGIDRLNQLGIDTILKASTEGKKIGLIIGRDKDQAVPTEEGWLWVAGNIRGDPAIFENRIDLQMNFSDEGTIQKLEGMFDRVVVDSLTLKFIHGAWQKVTPLLKPLPSSQLITETSTGCMDLLPDIQEVQVDCLNGSIEFPFSFQSREMKENRLLFQKWKDKVGEKECTKKKKEFLDNRVASMGGKLIGFRSEKECDLAFFYHILNENYPNRFNAKKEAEKVGVEQFRQHLGSLFDQVVVYDDATPFPTRQGIGAGEKRSHFALTGPKTRTK</sequence>